<dbReference type="NCBIfam" id="TIGR00152">
    <property type="entry name" value="dephospho-CoA kinase"/>
    <property type="match status" value="1"/>
</dbReference>
<dbReference type="UniPathway" id="UPA00241">
    <property type="reaction ID" value="UER00356"/>
</dbReference>
<feature type="binding site" evidence="5">
    <location>
        <begin position="11"/>
        <end position="16"/>
    </location>
    <ligand>
        <name>ATP</name>
        <dbReference type="ChEBI" id="CHEBI:30616"/>
    </ligand>
</feature>
<comment type="catalytic activity">
    <reaction evidence="5">
        <text>3'-dephospho-CoA + ATP = ADP + CoA + H(+)</text>
        <dbReference type="Rhea" id="RHEA:18245"/>
        <dbReference type="ChEBI" id="CHEBI:15378"/>
        <dbReference type="ChEBI" id="CHEBI:30616"/>
        <dbReference type="ChEBI" id="CHEBI:57287"/>
        <dbReference type="ChEBI" id="CHEBI:57328"/>
        <dbReference type="ChEBI" id="CHEBI:456216"/>
        <dbReference type="EC" id="2.7.1.24"/>
    </reaction>
</comment>
<dbReference type="PANTHER" id="PTHR10695">
    <property type="entry name" value="DEPHOSPHO-COA KINASE-RELATED"/>
    <property type="match status" value="1"/>
</dbReference>
<reference evidence="7 8" key="1">
    <citation type="submission" date="2016-11" db="EMBL/GenBank/DDBJ databases">
        <title>Gramella sp. LPB0144 isolated from marine environment.</title>
        <authorList>
            <person name="Kim E."/>
            <person name="Yi H."/>
        </authorList>
    </citation>
    <scope>NUCLEOTIDE SEQUENCE [LARGE SCALE GENOMIC DNA]</scope>
    <source>
        <strain evidence="7 8">LPB0144</strain>
    </source>
</reference>
<evidence type="ECO:0000256" key="1">
    <source>
        <dbReference type="ARBA" id="ARBA00009018"/>
    </source>
</evidence>
<dbReference type="InterPro" id="IPR001977">
    <property type="entry name" value="Depp_CoAkinase"/>
</dbReference>
<keyword evidence="2 5" id="KW-0547">Nucleotide-binding</keyword>
<evidence type="ECO:0000256" key="4">
    <source>
        <dbReference type="ARBA" id="ARBA00022993"/>
    </source>
</evidence>
<dbReference type="PROSITE" id="PS51219">
    <property type="entry name" value="DPCK"/>
    <property type="match status" value="1"/>
</dbReference>
<evidence type="ECO:0000256" key="3">
    <source>
        <dbReference type="ARBA" id="ARBA00022840"/>
    </source>
</evidence>
<dbReference type="OrthoDB" id="9812943at2"/>
<dbReference type="PANTHER" id="PTHR10695:SF46">
    <property type="entry name" value="BIFUNCTIONAL COENZYME A SYNTHASE-RELATED"/>
    <property type="match status" value="1"/>
</dbReference>
<dbReference type="Proteomes" id="UP000182510">
    <property type="component" value="Chromosome"/>
</dbReference>
<keyword evidence="5" id="KW-0808">Transferase</keyword>
<keyword evidence="3 5" id="KW-0067">ATP-binding</keyword>
<keyword evidence="5" id="KW-0963">Cytoplasm</keyword>
<dbReference type="GO" id="GO:0015937">
    <property type="term" value="P:coenzyme A biosynthetic process"/>
    <property type="evidence" value="ECO:0007669"/>
    <property type="project" value="UniProtKB-UniRule"/>
</dbReference>
<organism evidence="7 8">
    <name type="scientific">Christiangramia salexigens</name>
    <dbReference type="NCBI Taxonomy" id="1913577"/>
    <lineage>
        <taxon>Bacteria</taxon>
        <taxon>Pseudomonadati</taxon>
        <taxon>Bacteroidota</taxon>
        <taxon>Flavobacteriia</taxon>
        <taxon>Flavobacteriales</taxon>
        <taxon>Flavobacteriaceae</taxon>
        <taxon>Christiangramia</taxon>
    </lineage>
</organism>
<sequence>MKIIGLTGGIGSGKTTVANFFKELGIPVYIADDAGKRLMNSDEQIKQEIKKLIGEKAYSGEVPDRKYIASKVFKDKALLNELNGIIHPAVAKDFDIWLKDQHSPYVIYEAAILFEIGRYDQCDHSVLVVTPKDLRIQRIQERDKSTREEILDRMDNQWSDEKKSELADFIIKNTDLAHTKSQVAHIHAQILKAGKNS</sequence>
<comment type="similarity">
    <text evidence="1 5">Belongs to the CoaE family.</text>
</comment>
<keyword evidence="4 5" id="KW-0173">Coenzyme A biosynthesis</keyword>
<dbReference type="HAMAP" id="MF_00376">
    <property type="entry name" value="Dephospho_CoA_kinase"/>
    <property type="match status" value="1"/>
</dbReference>
<evidence type="ECO:0000256" key="2">
    <source>
        <dbReference type="ARBA" id="ARBA00022741"/>
    </source>
</evidence>
<dbReference type="GO" id="GO:0005737">
    <property type="term" value="C:cytoplasm"/>
    <property type="evidence" value="ECO:0007669"/>
    <property type="project" value="UniProtKB-SubCell"/>
</dbReference>
<evidence type="ECO:0000256" key="6">
    <source>
        <dbReference type="NCBIfam" id="TIGR00152"/>
    </source>
</evidence>
<protein>
    <recommendedName>
        <fullName evidence="5 6">Dephospho-CoA kinase</fullName>
        <ecNumber evidence="5 6">2.7.1.24</ecNumber>
    </recommendedName>
    <alternativeName>
        <fullName evidence="5">Dephosphocoenzyme A kinase</fullName>
    </alternativeName>
</protein>
<dbReference type="SUPFAM" id="SSF52540">
    <property type="entry name" value="P-loop containing nucleoside triphosphate hydrolases"/>
    <property type="match status" value="1"/>
</dbReference>
<proteinExistence type="inferred from homology"/>
<dbReference type="STRING" id="1913577.LPB144_00605"/>
<dbReference type="CDD" id="cd02022">
    <property type="entry name" value="DPCK"/>
    <property type="match status" value="1"/>
</dbReference>
<keyword evidence="8" id="KW-1185">Reference proteome</keyword>
<comment type="subcellular location">
    <subcellularLocation>
        <location evidence="5">Cytoplasm</location>
    </subcellularLocation>
</comment>
<keyword evidence="5 7" id="KW-0418">Kinase</keyword>
<comment type="pathway">
    <text evidence="5">Cofactor biosynthesis; coenzyme A biosynthesis; CoA from (R)-pantothenate: step 5/5.</text>
</comment>
<evidence type="ECO:0000256" key="5">
    <source>
        <dbReference type="HAMAP-Rule" id="MF_00376"/>
    </source>
</evidence>
<dbReference type="EMBL" id="CP018153">
    <property type="protein sequence ID" value="APG58993.1"/>
    <property type="molecule type" value="Genomic_DNA"/>
</dbReference>
<dbReference type="AlphaFoldDB" id="A0A1L3J1J7"/>
<dbReference type="GO" id="GO:0004140">
    <property type="term" value="F:dephospho-CoA kinase activity"/>
    <property type="evidence" value="ECO:0007669"/>
    <property type="project" value="UniProtKB-UniRule"/>
</dbReference>
<dbReference type="Gene3D" id="3.40.50.300">
    <property type="entry name" value="P-loop containing nucleotide triphosphate hydrolases"/>
    <property type="match status" value="1"/>
</dbReference>
<comment type="function">
    <text evidence="5">Catalyzes the phosphorylation of the 3'-hydroxyl group of dephosphocoenzyme A to form coenzyme A.</text>
</comment>
<dbReference type="KEGG" id="grl:LPB144_00605"/>
<dbReference type="GO" id="GO:0005524">
    <property type="term" value="F:ATP binding"/>
    <property type="evidence" value="ECO:0007669"/>
    <property type="project" value="UniProtKB-UniRule"/>
</dbReference>
<name>A0A1L3J1J7_9FLAO</name>
<evidence type="ECO:0000313" key="8">
    <source>
        <dbReference type="Proteomes" id="UP000182510"/>
    </source>
</evidence>
<dbReference type="EC" id="2.7.1.24" evidence="5 6"/>
<dbReference type="Pfam" id="PF01121">
    <property type="entry name" value="CoaE"/>
    <property type="match status" value="1"/>
</dbReference>
<dbReference type="InterPro" id="IPR027417">
    <property type="entry name" value="P-loop_NTPase"/>
</dbReference>
<accession>A0A1L3J1J7</accession>
<evidence type="ECO:0000313" key="7">
    <source>
        <dbReference type="EMBL" id="APG58993.1"/>
    </source>
</evidence>
<gene>
    <name evidence="5" type="primary">coaE</name>
    <name evidence="7" type="ORF">LPB144_00605</name>
</gene>
<dbReference type="RefSeq" id="WP_072551648.1">
    <property type="nucleotide sequence ID" value="NZ_CP018153.1"/>
</dbReference>